<dbReference type="Proteomes" id="UP000189580">
    <property type="component" value="Chromosome b"/>
</dbReference>
<dbReference type="InterPro" id="IPR052841">
    <property type="entry name" value="PMP_oxidase-like"/>
</dbReference>
<dbReference type="AlphaFoldDB" id="A0A161HMI0"/>
<dbReference type="Gene3D" id="2.30.110.10">
    <property type="entry name" value="Electron Transport, Fmn-binding Protein, Chain A"/>
    <property type="match status" value="1"/>
</dbReference>
<organism evidence="1 2">
    <name type="scientific">Sugiyamaella lignohabitans</name>
    <dbReference type="NCBI Taxonomy" id="796027"/>
    <lineage>
        <taxon>Eukaryota</taxon>
        <taxon>Fungi</taxon>
        <taxon>Dikarya</taxon>
        <taxon>Ascomycota</taxon>
        <taxon>Saccharomycotina</taxon>
        <taxon>Dipodascomycetes</taxon>
        <taxon>Dipodascales</taxon>
        <taxon>Trichomonascaceae</taxon>
        <taxon>Sugiyamaella</taxon>
    </lineage>
</organism>
<reference evidence="1 2" key="1">
    <citation type="submission" date="2016-02" db="EMBL/GenBank/DDBJ databases">
        <title>Complete genome sequence and transcriptome regulation of the pentose utilising yeast Sugiyamaella lignohabitans.</title>
        <authorList>
            <person name="Bellasio M."/>
            <person name="Peymann A."/>
            <person name="Valli M."/>
            <person name="Sipitzky M."/>
            <person name="Graf A."/>
            <person name="Sauer M."/>
            <person name="Marx H."/>
            <person name="Mattanovich D."/>
        </authorList>
    </citation>
    <scope>NUCLEOTIDE SEQUENCE [LARGE SCALE GENOMIC DNA]</scope>
    <source>
        <strain evidence="1 2">CBS 10342</strain>
    </source>
</reference>
<evidence type="ECO:0000313" key="1">
    <source>
        <dbReference type="EMBL" id="ANB14947.1"/>
    </source>
</evidence>
<dbReference type="RefSeq" id="XP_018737424.1">
    <property type="nucleotide sequence ID" value="XM_018879514.1"/>
</dbReference>
<gene>
    <name evidence="1" type="ORF">AWJ20_2564</name>
</gene>
<dbReference type="PANTHER" id="PTHR28040:SF1">
    <property type="entry name" value="PYRIDOXAMINE 5'-PHOSPHATE OXIDASE YLR456W HOMOLOG-RELATED"/>
    <property type="match status" value="1"/>
</dbReference>
<dbReference type="GO" id="GO:0005737">
    <property type="term" value="C:cytoplasm"/>
    <property type="evidence" value="ECO:0007669"/>
    <property type="project" value="TreeGrafter"/>
</dbReference>
<dbReference type="GeneID" id="30034489"/>
<accession>A0A161HMI0</accession>
<dbReference type="SUPFAM" id="SSF50475">
    <property type="entry name" value="FMN-binding split barrel"/>
    <property type="match status" value="1"/>
</dbReference>
<sequence>MTYTYIGPGDGEPYESDGVVIIATPKDTQKFENISSNPKVSLLLHDWVTARSLGAAKQGSTTTTANSITTDRAGDGQHLSGLAQFLQDLNQSELSSISATFSGHAVILEPGSDKEKFFRDKHMAAHTADARCFFHDAAIVAVKVQTVTVADSHNRVTRNSVSS</sequence>
<proteinExistence type="predicted"/>
<dbReference type="OrthoDB" id="5300823at2759"/>
<dbReference type="GO" id="GO:0005634">
    <property type="term" value="C:nucleus"/>
    <property type="evidence" value="ECO:0007669"/>
    <property type="project" value="TreeGrafter"/>
</dbReference>
<dbReference type="InterPro" id="IPR012349">
    <property type="entry name" value="Split_barrel_FMN-bd"/>
</dbReference>
<protein>
    <submittedName>
        <fullName evidence="1">Pyridoxal 5'-phosphate synthase</fullName>
    </submittedName>
</protein>
<dbReference type="KEGG" id="slb:AWJ20_2564"/>
<dbReference type="EMBL" id="CP014503">
    <property type="protein sequence ID" value="ANB14947.1"/>
    <property type="molecule type" value="Genomic_DNA"/>
</dbReference>
<dbReference type="PANTHER" id="PTHR28040">
    <property type="entry name" value="PYRIDOXAMINE 5'-PHOSPHATE OXIDASE YLR456W HOMOLOG-RELATED"/>
    <property type="match status" value="1"/>
</dbReference>
<evidence type="ECO:0000313" key="2">
    <source>
        <dbReference type="Proteomes" id="UP000189580"/>
    </source>
</evidence>
<name>A0A161HMI0_9ASCO</name>
<keyword evidence="2" id="KW-1185">Reference proteome</keyword>